<name>A0ABN3GKX5_9ACTN</name>
<evidence type="ECO:0000313" key="2">
    <source>
        <dbReference type="EMBL" id="GAA2354451.1"/>
    </source>
</evidence>
<comment type="caution">
    <text evidence="2">The sequence shown here is derived from an EMBL/GenBank/DDBJ whole genome shotgun (WGS) entry which is preliminary data.</text>
</comment>
<dbReference type="Proteomes" id="UP001501444">
    <property type="component" value="Unassembled WGS sequence"/>
</dbReference>
<dbReference type="PANTHER" id="PTHR35585">
    <property type="entry name" value="HHE DOMAIN PROTEIN (AFU_ORTHOLOGUE AFUA_4G00730)"/>
    <property type="match status" value="1"/>
</dbReference>
<feature type="domain" description="Hemerythrin-like" evidence="1">
    <location>
        <begin position="5"/>
        <end position="120"/>
    </location>
</feature>
<dbReference type="InterPro" id="IPR012312">
    <property type="entry name" value="Hemerythrin-like"/>
</dbReference>
<evidence type="ECO:0000313" key="3">
    <source>
        <dbReference type="Proteomes" id="UP001501444"/>
    </source>
</evidence>
<evidence type="ECO:0000259" key="1">
    <source>
        <dbReference type="Pfam" id="PF01814"/>
    </source>
</evidence>
<dbReference type="Gene3D" id="1.20.120.520">
    <property type="entry name" value="nmb1532 protein domain like"/>
    <property type="match status" value="1"/>
</dbReference>
<proteinExistence type="predicted"/>
<dbReference type="RefSeq" id="WP_344614559.1">
    <property type="nucleotide sequence ID" value="NZ_BAAARV010000033.1"/>
</dbReference>
<protein>
    <recommendedName>
        <fullName evidence="1">Hemerythrin-like domain-containing protein</fullName>
    </recommendedName>
</protein>
<sequence length="151" mass="17032">MASDAVTLITNDHRIMEQLFERLRAGEGDRQLLLDECAARLTAHSHAEEQKVYPVLADLDADAREEAHRGADEHHEAERMLHDLQRISPQGPGFDDRLETFIAAVRHHHEHEEAELLPALREALSPERLAEVGADFEEVRIVELAVAGIRV</sequence>
<keyword evidence="3" id="KW-1185">Reference proteome</keyword>
<dbReference type="Pfam" id="PF01814">
    <property type="entry name" value="Hemerythrin"/>
    <property type="match status" value="1"/>
</dbReference>
<reference evidence="2 3" key="1">
    <citation type="journal article" date="2019" name="Int. J. Syst. Evol. Microbiol.">
        <title>The Global Catalogue of Microorganisms (GCM) 10K type strain sequencing project: providing services to taxonomists for standard genome sequencing and annotation.</title>
        <authorList>
            <consortium name="The Broad Institute Genomics Platform"/>
            <consortium name="The Broad Institute Genome Sequencing Center for Infectious Disease"/>
            <person name="Wu L."/>
            <person name="Ma J."/>
        </authorList>
    </citation>
    <scope>NUCLEOTIDE SEQUENCE [LARGE SCALE GENOMIC DNA]</scope>
    <source>
        <strain evidence="2 3">JCM 3272</strain>
    </source>
</reference>
<organism evidence="2 3">
    <name type="scientific">Dactylosporangium salmoneum</name>
    <dbReference type="NCBI Taxonomy" id="53361"/>
    <lineage>
        <taxon>Bacteria</taxon>
        <taxon>Bacillati</taxon>
        <taxon>Actinomycetota</taxon>
        <taxon>Actinomycetes</taxon>
        <taxon>Micromonosporales</taxon>
        <taxon>Micromonosporaceae</taxon>
        <taxon>Dactylosporangium</taxon>
    </lineage>
</organism>
<accession>A0ABN3GKX5</accession>
<dbReference type="PANTHER" id="PTHR35585:SF1">
    <property type="entry name" value="HHE DOMAIN PROTEIN (AFU_ORTHOLOGUE AFUA_4G00730)"/>
    <property type="match status" value="1"/>
</dbReference>
<gene>
    <name evidence="2" type="ORF">GCM10010170_046520</name>
</gene>
<dbReference type="EMBL" id="BAAARV010000033">
    <property type="protein sequence ID" value="GAA2354451.1"/>
    <property type="molecule type" value="Genomic_DNA"/>
</dbReference>